<reference evidence="8 9" key="1">
    <citation type="submission" date="2020-08" db="EMBL/GenBank/DDBJ databases">
        <title>Sequencing the genomes of 1000 actinobacteria strains.</title>
        <authorList>
            <person name="Klenk H.-P."/>
        </authorList>
    </citation>
    <scope>NUCLEOTIDE SEQUENCE [LARGE SCALE GENOMIC DNA]</scope>
    <source>
        <strain evidence="8 9">DSM 11053</strain>
    </source>
</reference>
<dbReference type="GO" id="GO:0000271">
    <property type="term" value="P:polysaccharide biosynthetic process"/>
    <property type="evidence" value="ECO:0007669"/>
    <property type="project" value="UniProtKB-KW"/>
</dbReference>
<keyword evidence="3" id="KW-0270">Exopolysaccharide synthesis</keyword>
<dbReference type="EMBL" id="JACHZG010000001">
    <property type="protein sequence ID" value="MBB3326950.1"/>
    <property type="molecule type" value="Genomic_DNA"/>
</dbReference>
<dbReference type="InterPro" id="IPR047141">
    <property type="entry name" value="Stealth"/>
</dbReference>
<evidence type="ECO:0000259" key="5">
    <source>
        <dbReference type="Pfam" id="PF17101"/>
    </source>
</evidence>
<dbReference type="PANTHER" id="PTHR24045">
    <property type="match status" value="1"/>
</dbReference>
<dbReference type="Pfam" id="PF11380">
    <property type="entry name" value="Stealth_CR2"/>
    <property type="match status" value="1"/>
</dbReference>
<keyword evidence="2" id="KW-0808">Transferase</keyword>
<feature type="domain" description="Stealth protein CR4 conserved region 4" evidence="7">
    <location>
        <begin position="529"/>
        <end position="572"/>
    </location>
</feature>
<sequence length="573" mass="63728">MTSLVPTTVRHHLGRTAPGAVTKYARLVRQGETLPQRAVSDARAAVLRRRLSKNLQRTGDADTFVRVKVDGRAALARVVETFRSDLVWAEQAAQVAEALTAHGVDHVFVSVDPFRRRVIAVPESQRALANRALADRLTAAAFQVGPVYSRQPSRFRPLTRRGLRTKTLRVFQPLATASGALLSGAEMGCDLQFWCEVGPSHQRTSNGEFLESGTLLGERTTDALPEAVEPAPVGVVERPVDGRLRPVAAALQHPHLLQHLDPVDVVYTWVDGSDPAWQRRRDAALHEERNAPLHDLAANESRFTSRDELRYSLRSLEMYAPWVRHVFLVTDDQVPDWLDVDHSRLTVVDHAALFGSRGRLPTFNSHAIESQLHHLDGLAENYLYLNDDFFFGRPVDPSLFVLGNGLPKIFFSNVKVAPGPLRASDLPITSAAKNNRDVLADKFGRTTLHRFQHAPYSLRRSVMYELEDVFAEELAATASAPFRSPSDLSVSASLGLAYSYLVGKAVPGRLRHLYADIARADTPDRLALLLESRDRDVFCLNDHDSSGLTTQRQHDVVAGFLESYFPLPSRFEC</sequence>
<evidence type="ECO:0008006" key="10">
    <source>
        <dbReference type="Google" id="ProtNLM"/>
    </source>
</evidence>
<dbReference type="GO" id="GO:0016772">
    <property type="term" value="F:transferase activity, transferring phosphorus-containing groups"/>
    <property type="evidence" value="ECO:0007669"/>
    <property type="project" value="InterPro"/>
</dbReference>
<organism evidence="8 9">
    <name type="scientific">Microlunatus antarcticus</name>
    <dbReference type="NCBI Taxonomy" id="53388"/>
    <lineage>
        <taxon>Bacteria</taxon>
        <taxon>Bacillati</taxon>
        <taxon>Actinomycetota</taxon>
        <taxon>Actinomycetes</taxon>
        <taxon>Propionibacteriales</taxon>
        <taxon>Propionibacteriaceae</taxon>
        <taxon>Microlunatus</taxon>
    </lineage>
</organism>
<dbReference type="InterPro" id="IPR021520">
    <property type="entry name" value="Stealth_CR2"/>
</dbReference>
<dbReference type="InterPro" id="IPR031356">
    <property type="entry name" value="Stealth_CR4"/>
</dbReference>
<proteinExistence type="inferred from homology"/>
<dbReference type="InterPro" id="IPR031358">
    <property type="entry name" value="Stealth_CR1"/>
</dbReference>
<dbReference type="RefSeq" id="WP_183337849.1">
    <property type="nucleotide sequence ID" value="NZ_JACHZG010000001.1"/>
</dbReference>
<name>A0A7W5JVG4_9ACTN</name>
<comment type="caution">
    <text evidence="8">The sequence shown here is derived from an EMBL/GenBank/DDBJ whole genome shotgun (WGS) entry which is preliminary data.</text>
</comment>
<comment type="similarity">
    <text evidence="1">Belongs to the stealth family.</text>
</comment>
<dbReference type="Pfam" id="PF17102">
    <property type="entry name" value="Stealth_CR3"/>
    <property type="match status" value="1"/>
</dbReference>
<evidence type="ECO:0000313" key="8">
    <source>
        <dbReference type="EMBL" id="MBB3326950.1"/>
    </source>
</evidence>
<evidence type="ECO:0000259" key="4">
    <source>
        <dbReference type="Pfam" id="PF11380"/>
    </source>
</evidence>
<evidence type="ECO:0000259" key="6">
    <source>
        <dbReference type="Pfam" id="PF17102"/>
    </source>
</evidence>
<evidence type="ECO:0000256" key="3">
    <source>
        <dbReference type="ARBA" id="ARBA00023169"/>
    </source>
</evidence>
<evidence type="ECO:0000256" key="2">
    <source>
        <dbReference type="ARBA" id="ARBA00022679"/>
    </source>
</evidence>
<dbReference type="PANTHER" id="PTHR24045:SF0">
    <property type="entry name" value="N-ACETYLGLUCOSAMINE-1-PHOSPHOTRANSFERASE SUBUNITS ALPHA_BETA"/>
    <property type="match status" value="1"/>
</dbReference>
<dbReference type="Pfam" id="PF17101">
    <property type="entry name" value="Stealth_CR1"/>
    <property type="match status" value="1"/>
</dbReference>
<gene>
    <name evidence="8" type="ORF">FHX39_001894</name>
</gene>
<keyword evidence="9" id="KW-1185">Reference proteome</keyword>
<evidence type="ECO:0000259" key="7">
    <source>
        <dbReference type="Pfam" id="PF17103"/>
    </source>
</evidence>
<dbReference type="Pfam" id="PF17103">
    <property type="entry name" value="Stealth_CR4"/>
    <property type="match status" value="1"/>
</dbReference>
<feature type="domain" description="Stealth protein CR2 conserved region 2" evidence="4">
    <location>
        <begin position="302"/>
        <end position="406"/>
    </location>
</feature>
<dbReference type="Proteomes" id="UP000565572">
    <property type="component" value="Unassembled WGS sequence"/>
</dbReference>
<dbReference type="InterPro" id="IPR031357">
    <property type="entry name" value="Stealth_CR3"/>
</dbReference>
<protein>
    <recommendedName>
        <fullName evidence="10">Stealth protein CR4, conserved region 4</fullName>
    </recommendedName>
</protein>
<dbReference type="AlphaFoldDB" id="A0A7W5JVG4"/>
<feature type="domain" description="Stealth protein CR1 conserved region 1" evidence="5">
    <location>
        <begin position="262"/>
        <end position="286"/>
    </location>
</feature>
<evidence type="ECO:0000256" key="1">
    <source>
        <dbReference type="ARBA" id="ARBA00007583"/>
    </source>
</evidence>
<evidence type="ECO:0000313" key="9">
    <source>
        <dbReference type="Proteomes" id="UP000565572"/>
    </source>
</evidence>
<feature type="domain" description="Stealth protein CR3 conserved region 3" evidence="6">
    <location>
        <begin position="452"/>
        <end position="494"/>
    </location>
</feature>
<accession>A0A7W5JVG4</accession>